<dbReference type="EMBL" id="GL870979">
    <property type="protein sequence ID" value="EGC38326.1"/>
    <property type="molecule type" value="Genomic_DNA"/>
</dbReference>
<dbReference type="GO" id="GO:0016192">
    <property type="term" value="P:vesicle-mediated transport"/>
    <property type="evidence" value="ECO:0000318"/>
    <property type="project" value="GO_Central"/>
</dbReference>
<keyword evidence="2 5" id="KW-0812">Transmembrane</keyword>
<reference evidence="7" key="1">
    <citation type="journal article" date="2011" name="Genome Biol.">
        <title>Comparative genomics of the social amoebae Dictyostelium discoideum and Dictyostelium purpureum.</title>
        <authorList>
            <consortium name="US DOE Joint Genome Institute (JGI-PGF)"/>
            <person name="Sucgang R."/>
            <person name="Kuo A."/>
            <person name="Tian X."/>
            <person name="Salerno W."/>
            <person name="Parikh A."/>
            <person name="Feasley C.L."/>
            <person name="Dalin E."/>
            <person name="Tu H."/>
            <person name="Huang E."/>
            <person name="Barry K."/>
            <person name="Lindquist E."/>
            <person name="Shapiro H."/>
            <person name="Bruce D."/>
            <person name="Schmutz J."/>
            <person name="Salamov A."/>
            <person name="Fey P."/>
            <person name="Gaudet P."/>
            <person name="Anjard C."/>
            <person name="Babu M.M."/>
            <person name="Basu S."/>
            <person name="Bushmanova Y."/>
            <person name="van der Wel H."/>
            <person name="Katoh-Kurasawa M."/>
            <person name="Dinh C."/>
            <person name="Coutinho P.M."/>
            <person name="Saito T."/>
            <person name="Elias M."/>
            <person name="Schaap P."/>
            <person name="Kay R.R."/>
            <person name="Henrissat B."/>
            <person name="Eichinger L."/>
            <person name="Rivero F."/>
            <person name="Putnam N.H."/>
            <person name="West C.M."/>
            <person name="Loomis W.F."/>
            <person name="Chisholm R.L."/>
            <person name="Shaulsky G."/>
            <person name="Strassmann J.E."/>
            <person name="Queller D.C."/>
            <person name="Kuspa A."/>
            <person name="Grigoriev I.V."/>
        </authorList>
    </citation>
    <scope>NUCLEOTIDE SEQUENCE [LARGE SCALE GENOMIC DNA]</scope>
    <source>
        <strain evidence="7">QSDP1</strain>
    </source>
</reference>
<protein>
    <recommendedName>
        <fullName evidence="8">COPI associated protein</fullName>
    </recommendedName>
</protein>
<keyword evidence="4 5" id="KW-0472">Membrane</keyword>
<keyword evidence="7" id="KW-1185">Reference proteome</keyword>
<dbReference type="InterPro" id="IPR013714">
    <property type="entry name" value="Golgi_TVP15"/>
</dbReference>
<sequence length="142" mass="15517">MSGGGAKIILNCLSILAGLFVLACGIYIFAGSFWHTIISFVIGVYFILFGVCIVLFEFVFPSKVVSLFGFYTYWFGRGCFISLLGLLILENHGFFLAAGIIVIAIGIAFMVLHFFCPCPSPFFSSSGHSKNNNNERHGAEHA</sequence>
<dbReference type="PROSITE" id="PS51257">
    <property type="entry name" value="PROKAR_LIPOPROTEIN"/>
    <property type="match status" value="1"/>
</dbReference>
<dbReference type="OMA" id="FYTYWFG"/>
<dbReference type="Pfam" id="PF08507">
    <property type="entry name" value="COPI_assoc"/>
    <property type="match status" value="1"/>
</dbReference>
<dbReference type="RefSeq" id="XP_003285187.1">
    <property type="nucleotide sequence ID" value="XM_003285139.1"/>
</dbReference>
<evidence type="ECO:0008006" key="8">
    <source>
        <dbReference type="Google" id="ProtNLM"/>
    </source>
</evidence>
<proteinExistence type="predicted"/>
<dbReference type="KEGG" id="dpp:DICPUDRAFT_149038"/>
<dbReference type="eggNOG" id="ENOG502SF3W">
    <property type="taxonomic scope" value="Eukaryota"/>
</dbReference>
<dbReference type="PANTHER" id="PTHR28128">
    <property type="entry name" value="GOLGI APPARATUS MEMBRANE PROTEIN TVP15"/>
    <property type="match status" value="1"/>
</dbReference>
<dbReference type="VEuPathDB" id="AmoebaDB:DICPUDRAFT_149038"/>
<accession>F0ZCN6</accession>
<evidence type="ECO:0000256" key="5">
    <source>
        <dbReference type="SAM" id="Phobius"/>
    </source>
</evidence>
<feature type="transmembrane region" description="Helical" evidence="5">
    <location>
        <begin position="12"/>
        <end position="30"/>
    </location>
</feature>
<evidence type="ECO:0000313" key="7">
    <source>
        <dbReference type="Proteomes" id="UP000001064"/>
    </source>
</evidence>
<feature type="transmembrane region" description="Helical" evidence="5">
    <location>
        <begin position="94"/>
        <end position="116"/>
    </location>
</feature>
<dbReference type="GO" id="GO:0000139">
    <property type="term" value="C:Golgi membrane"/>
    <property type="evidence" value="ECO:0000318"/>
    <property type="project" value="GO_Central"/>
</dbReference>
<name>F0ZCN6_DICPU</name>
<evidence type="ECO:0000256" key="2">
    <source>
        <dbReference type="ARBA" id="ARBA00022692"/>
    </source>
</evidence>
<organism evidence="6 7">
    <name type="scientific">Dictyostelium purpureum</name>
    <name type="common">Slime mold</name>
    <dbReference type="NCBI Taxonomy" id="5786"/>
    <lineage>
        <taxon>Eukaryota</taxon>
        <taxon>Amoebozoa</taxon>
        <taxon>Evosea</taxon>
        <taxon>Eumycetozoa</taxon>
        <taxon>Dictyostelia</taxon>
        <taxon>Dictyosteliales</taxon>
        <taxon>Dictyosteliaceae</taxon>
        <taxon>Dictyostelium</taxon>
    </lineage>
</organism>
<gene>
    <name evidence="6" type="ORF">DICPUDRAFT_149038</name>
</gene>
<evidence type="ECO:0000256" key="4">
    <source>
        <dbReference type="ARBA" id="ARBA00023136"/>
    </source>
</evidence>
<dbReference type="InParanoid" id="F0ZCN6"/>
<dbReference type="AlphaFoldDB" id="F0ZCN6"/>
<keyword evidence="3 5" id="KW-1133">Transmembrane helix</keyword>
<feature type="transmembrane region" description="Helical" evidence="5">
    <location>
        <begin position="36"/>
        <end position="60"/>
    </location>
</feature>
<evidence type="ECO:0000256" key="1">
    <source>
        <dbReference type="ARBA" id="ARBA00004141"/>
    </source>
</evidence>
<dbReference type="OrthoDB" id="423534at2759"/>
<comment type="subcellular location">
    <subcellularLocation>
        <location evidence="1">Membrane</location>
        <topology evidence="1">Multi-pass membrane protein</topology>
    </subcellularLocation>
</comment>
<dbReference type="GeneID" id="10502380"/>
<evidence type="ECO:0000256" key="3">
    <source>
        <dbReference type="ARBA" id="ARBA00022989"/>
    </source>
</evidence>
<dbReference type="Proteomes" id="UP000001064">
    <property type="component" value="Unassembled WGS sequence"/>
</dbReference>
<dbReference type="PANTHER" id="PTHR28128:SF1">
    <property type="entry name" value="GOLGI APPARATUS MEMBRANE PROTEIN TVP15"/>
    <property type="match status" value="1"/>
</dbReference>
<feature type="transmembrane region" description="Helical" evidence="5">
    <location>
        <begin position="67"/>
        <end position="88"/>
    </location>
</feature>
<evidence type="ECO:0000313" key="6">
    <source>
        <dbReference type="EMBL" id="EGC38326.1"/>
    </source>
</evidence>